<comment type="catalytic activity">
    <reaction evidence="13">
        <text>a di-trans,poly-cis-dolichyl beta-D-mannosyl phosphate + L-seryl-[protein] = 3-O-(alpha-D-mannosyl)-L-seryl-[protein] + a di-trans,poly-cis-dolichyl phosphate + H(+)</text>
        <dbReference type="Rhea" id="RHEA:17377"/>
        <dbReference type="Rhea" id="RHEA-COMP:9863"/>
        <dbReference type="Rhea" id="RHEA-COMP:13546"/>
        <dbReference type="Rhea" id="RHEA-COMP:19498"/>
        <dbReference type="Rhea" id="RHEA-COMP:19501"/>
        <dbReference type="ChEBI" id="CHEBI:15378"/>
        <dbReference type="ChEBI" id="CHEBI:29999"/>
        <dbReference type="ChEBI" id="CHEBI:57683"/>
        <dbReference type="ChEBI" id="CHEBI:58211"/>
        <dbReference type="ChEBI" id="CHEBI:137321"/>
        <dbReference type="EC" id="2.4.1.109"/>
    </reaction>
</comment>
<dbReference type="PANTHER" id="PTHR10050:SF46">
    <property type="entry name" value="PROTEIN O-MANNOSYL-TRANSFERASE 2"/>
    <property type="match status" value="1"/>
</dbReference>
<reference evidence="16 17" key="1">
    <citation type="journal article" date="2018" name="New Phytol.">
        <title>Phylogenomics of Endogonaceae and evolution of mycorrhizas within Mucoromycota.</title>
        <authorList>
            <person name="Chang Y."/>
            <person name="Desiro A."/>
            <person name="Na H."/>
            <person name="Sandor L."/>
            <person name="Lipzen A."/>
            <person name="Clum A."/>
            <person name="Barry K."/>
            <person name="Grigoriev I.V."/>
            <person name="Martin F.M."/>
            <person name="Stajich J.E."/>
            <person name="Smith M.E."/>
            <person name="Bonito G."/>
            <person name="Spatafora J.W."/>
        </authorList>
    </citation>
    <scope>NUCLEOTIDE SEQUENCE [LARGE SCALE GENOMIC DNA]</scope>
    <source>
        <strain evidence="16 17">AD002</strain>
    </source>
</reference>
<dbReference type="EC" id="2.4.1.109" evidence="4"/>
<accession>A0A433Q5B1</accession>
<evidence type="ECO:0000256" key="3">
    <source>
        <dbReference type="ARBA" id="ARBA00007222"/>
    </source>
</evidence>
<evidence type="ECO:0000256" key="12">
    <source>
        <dbReference type="ARBA" id="ARBA00045085"/>
    </source>
</evidence>
<comment type="pathway">
    <text evidence="2">Protein modification; protein glycosylation.</text>
</comment>
<feature type="transmembrane region" description="Helical" evidence="14">
    <location>
        <begin position="103"/>
        <end position="128"/>
    </location>
</feature>
<dbReference type="AlphaFoldDB" id="A0A433Q5B1"/>
<evidence type="ECO:0000313" key="16">
    <source>
        <dbReference type="EMBL" id="RUS24956.1"/>
    </source>
</evidence>
<keyword evidence="17" id="KW-1185">Reference proteome</keyword>
<dbReference type="SMART" id="SM00472">
    <property type="entry name" value="MIR"/>
    <property type="match status" value="3"/>
</dbReference>
<dbReference type="PROSITE" id="PS50919">
    <property type="entry name" value="MIR"/>
    <property type="match status" value="3"/>
</dbReference>
<name>A0A433Q5B1_9FUNG</name>
<comment type="similarity">
    <text evidence="3">Belongs to the glycosyltransferase 39 family.</text>
</comment>
<keyword evidence="7 14" id="KW-0812">Transmembrane</keyword>
<evidence type="ECO:0000313" key="17">
    <source>
        <dbReference type="Proteomes" id="UP000274822"/>
    </source>
</evidence>
<evidence type="ECO:0000259" key="15">
    <source>
        <dbReference type="PROSITE" id="PS50919"/>
    </source>
</evidence>
<keyword evidence="10 14" id="KW-1133">Transmembrane helix</keyword>
<dbReference type="InterPro" id="IPR003342">
    <property type="entry name" value="ArnT-like_N"/>
</dbReference>
<evidence type="ECO:0000256" key="11">
    <source>
        <dbReference type="ARBA" id="ARBA00023136"/>
    </source>
</evidence>
<evidence type="ECO:0000256" key="7">
    <source>
        <dbReference type="ARBA" id="ARBA00022692"/>
    </source>
</evidence>
<proteinExistence type="inferred from homology"/>
<dbReference type="GO" id="GO:0004169">
    <property type="term" value="F:dolichyl-phosphate-mannose-protein mannosyltransferase activity"/>
    <property type="evidence" value="ECO:0007669"/>
    <property type="project" value="UniProtKB-EC"/>
</dbReference>
<evidence type="ECO:0000256" key="9">
    <source>
        <dbReference type="ARBA" id="ARBA00022824"/>
    </source>
</evidence>
<dbReference type="GO" id="GO:0005789">
    <property type="term" value="C:endoplasmic reticulum membrane"/>
    <property type="evidence" value="ECO:0007669"/>
    <property type="project" value="UniProtKB-SubCell"/>
</dbReference>
<feature type="non-terminal residue" evidence="16">
    <location>
        <position position="355"/>
    </location>
</feature>
<keyword evidence="6" id="KW-0808">Transferase</keyword>
<evidence type="ECO:0000256" key="5">
    <source>
        <dbReference type="ARBA" id="ARBA00022676"/>
    </source>
</evidence>
<dbReference type="UniPathway" id="UPA00378"/>
<feature type="domain" description="MIR" evidence="15">
    <location>
        <begin position="284"/>
        <end position="342"/>
    </location>
</feature>
<dbReference type="EMBL" id="RBNJ01014451">
    <property type="protein sequence ID" value="RUS24956.1"/>
    <property type="molecule type" value="Genomic_DNA"/>
</dbReference>
<dbReference type="Gene3D" id="2.80.10.50">
    <property type="match status" value="1"/>
</dbReference>
<evidence type="ECO:0000256" key="2">
    <source>
        <dbReference type="ARBA" id="ARBA00004922"/>
    </source>
</evidence>
<gene>
    <name evidence="16" type="ORF">BC938DRAFT_472831</name>
</gene>
<evidence type="ECO:0000256" key="6">
    <source>
        <dbReference type="ARBA" id="ARBA00022679"/>
    </source>
</evidence>
<dbReference type="PANTHER" id="PTHR10050">
    <property type="entry name" value="DOLICHYL-PHOSPHATE-MANNOSE--PROTEIN MANNOSYLTRANSFERASE"/>
    <property type="match status" value="1"/>
</dbReference>
<evidence type="ECO:0000256" key="1">
    <source>
        <dbReference type="ARBA" id="ARBA00004477"/>
    </source>
</evidence>
<dbReference type="Pfam" id="PF02366">
    <property type="entry name" value="PMT"/>
    <property type="match status" value="1"/>
</dbReference>
<comment type="caution">
    <text evidence="16">The sequence shown here is derived from an EMBL/GenBank/DDBJ whole genome shotgun (WGS) entry which is preliminary data.</text>
</comment>
<evidence type="ECO:0000256" key="4">
    <source>
        <dbReference type="ARBA" id="ARBA00012839"/>
    </source>
</evidence>
<sequence>MQSHLSLLGIRPLIWRIGHSRSIGGSGSASRAYRLDSSLVGRLVRCRPGRCLYHRGSLEPVWRSQYSKGNEGVLHLPMYLLHLEMFLLIVLSPKRHIQYIKHWIARIICLIVIPIAVYMLSFAIHFAILNRSGPGDAQMSSLFQAGLVGNSFDQNPLELAYGSRVTFKNYGYGGGLLHSHIQTYPSGSEQQQVTCYHHKDGNNEWIVKKVREEPYNPEVIEYVGNGDVVRLVHEATQRNLHSHAIKAPITMAQWEVSCYGNETIGDLNDYWKIEVVDDIYSKNYSQIRSLTTRMRFRHSQLGCYLSASNVILPQWGFKQVEVVCDKRNRPDDQHTWWNIEQHYNPKRVYTSSDRV</sequence>
<dbReference type="InterPro" id="IPR036300">
    <property type="entry name" value="MIR_dom_sf"/>
</dbReference>
<comment type="subcellular location">
    <subcellularLocation>
        <location evidence="1">Endoplasmic reticulum membrane</location>
        <topology evidence="1">Multi-pass membrane protein</topology>
    </subcellularLocation>
</comment>
<dbReference type="FunFam" id="2.80.10.50:FF:000012">
    <property type="entry name" value="Protein O-mannosyl-transferase 1"/>
    <property type="match status" value="1"/>
</dbReference>
<keyword evidence="8" id="KW-0677">Repeat</keyword>
<dbReference type="Pfam" id="PF02815">
    <property type="entry name" value="MIR"/>
    <property type="match status" value="1"/>
</dbReference>
<evidence type="ECO:0000256" key="13">
    <source>
        <dbReference type="ARBA" id="ARBA00045102"/>
    </source>
</evidence>
<dbReference type="CDD" id="cd23284">
    <property type="entry name" value="beta-trefoil_MIR_PMT2-like"/>
    <property type="match status" value="1"/>
</dbReference>
<dbReference type="InterPro" id="IPR016093">
    <property type="entry name" value="MIR_motif"/>
</dbReference>
<feature type="domain" description="MIR" evidence="15">
    <location>
        <begin position="156"/>
        <end position="210"/>
    </location>
</feature>
<keyword evidence="11 14" id="KW-0472">Membrane</keyword>
<protein>
    <recommendedName>
        <fullName evidence="4">dolichyl-phosphate-mannose--protein mannosyltransferase</fullName>
        <ecNumber evidence="4">2.4.1.109</ecNumber>
    </recommendedName>
</protein>
<feature type="transmembrane region" description="Helical" evidence="14">
    <location>
        <begin position="72"/>
        <end position="91"/>
    </location>
</feature>
<evidence type="ECO:0000256" key="10">
    <source>
        <dbReference type="ARBA" id="ARBA00022989"/>
    </source>
</evidence>
<keyword evidence="9" id="KW-0256">Endoplasmic reticulum</keyword>
<organism evidence="16 17">
    <name type="scientific">Jimgerdemannia flammicorona</name>
    <dbReference type="NCBI Taxonomy" id="994334"/>
    <lineage>
        <taxon>Eukaryota</taxon>
        <taxon>Fungi</taxon>
        <taxon>Fungi incertae sedis</taxon>
        <taxon>Mucoromycota</taxon>
        <taxon>Mucoromycotina</taxon>
        <taxon>Endogonomycetes</taxon>
        <taxon>Endogonales</taxon>
        <taxon>Endogonaceae</taxon>
        <taxon>Jimgerdemannia</taxon>
    </lineage>
</organism>
<dbReference type="SUPFAM" id="SSF82109">
    <property type="entry name" value="MIR domain"/>
    <property type="match status" value="1"/>
</dbReference>
<comment type="catalytic activity">
    <reaction evidence="12">
        <text>a di-trans,poly-cis-dolichyl beta-D-mannosyl phosphate + L-threonyl-[protein] = 3-O-(alpha-D-mannosyl)-L-threonyl-[protein] + a di-trans,poly-cis-dolichyl phosphate + H(+)</text>
        <dbReference type="Rhea" id="RHEA:53396"/>
        <dbReference type="Rhea" id="RHEA-COMP:11060"/>
        <dbReference type="Rhea" id="RHEA-COMP:13547"/>
        <dbReference type="Rhea" id="RHEA-COMP:19498"/>
        <dbReference type="Rhea" id="RHEA-COMP:19501"/>
        <dbReference type="ChEBI" id="CHEBI:15378"/>
        <dbReference type="ChEBI" id="CHEBI:30013"/>
        <dbReference type="ChEBI" id="CHEBI:57683"/>
        <dbReference type="ChEBI" id="CHEBI:58211"/>
        <dbReference type="ChEBI" id="CHEBI:137323"/>
        <dbReference type="EC" id="2.4.1.109"/>
    </reaction>
</comment>
<keyword evidence="5" id="KW-0328">Glycosyltransferase</keyword>
<dbReference type="InterPro" id="IPR027005">
    <property type="entry name" value="PMT-like"/>
</dbReference>
<feature type="domain" description="MIR" evidence="15">
    <location>
        <begin position="220"/>
        <end position="276"/>
    </location>
</feature>
<dbReference type="Proteomes" id="UP000274822">
    <property type="component" value="Unassembled WGS sequence"/>
</dbReference>
<evidence type="ECO:0000256" key="14">
    <source>
        <dbReference type="SAM" id="Phobius"/>
    </source>
</evidence>
<evidence type="ECO:0000256" key="8">
    <source>
        <dbReference type="ARBA" id="ARBA00022737"/>
    </source>
</evidence>